<accession>A0A917DXS7</accession>
<dbReference type="CDD" id="cd00293">
    <property type="entry name" value="USP-like"/>
    <property type="match status" value="2"/>
</dbReference>
<dbReference type="Gene3D" id="3.40.50.620">
    <property type="entry name" value="HUPs"/>
    <property type="match status" value="2"/>
</dbReference>
<evidence type="ECO:0000256" key="1">
    <source>
        <dbReference type="ARBA" id="ARBA00008791"/>
    </source>
</evidence>
<dbReference type="PANTHER" id="PTHR46268:SF6">
    <property type="entry name" value="UNIVERSAL STRESS PROTEIN UP12"/>
    <property type="match status" value="1"/>
</dbReference>
<dbReference type="InterPro" id="IPR006016">
    <property type="entry name" value="UspA"/>
</dbReference>
<dbReference type="PRINTS" id="PR01438">
    <property type="entry name" value="UNVRSLSTRESS"/>
</dbReference>
<dbReference type="AlphaFoldDB" id="A0A917DXS7"/>
<organism evidence="3 4">
    <name type="scientific">Emticicia aquatilis</name>
    <dbReference type="NCBI Taxonomy" id="1537369"/>
    <lineage>
        <taxon>Bacteria</taxon>
        <taxon>Pseudomonadati</taxon>
        <taxon>Bacteroidota</taxon>
        <taxon>Cytophagia</taxon>
        <taxon>Cytophagales</taxon>
        <taxon>Leadbetterellaceae</taxon>
        <taxon>Emticicia</taxon>
    </lineage>
</organism>
<reference evidence="3" key="2">
    <citation type="submission" date="2020-09" db="EMBL/GenBank/DDBJ databases">
        <authorList>
            <person name="Sun Q."/>
            <person name="Zhou Y."/>
        </authorList>
    </citation>
    <scope>NUCLEOTIDE SEQUENCE</scope>
    <source>
        <strain evidence="3">CGMCC 1.15958</strain>
    </source>
</reference>
<dbReference type="Pfam" id="PF00582">
    <property type="entry name" value="Usp"/>
    <property type="match status" value="2"/>
</dbReference>
<feature type="domain" description="UspA" evidence="2">
    <location>
        <begin position="207"/>
        <end position="270"/>
    </location>
</feature>
<dbReference type="Proteomes" id="UP000609064">
    <property type="component" value="Unassembled WGS sequence"/>
</dbReference>
<comment type="caution">
    <text evidence="3">The sequence shown here is derived from an EMBL/GenBank/DDBJ whole genome shotgun (WGS) entry which is preliminary data.</text>
</comment>
<evidence type="ECO:0000313" key="3">
    <source>
        <dbReference type="EMBL" id="GGD80339.1"/>
    </source>
</evidence>
<dbReference type="InterPro" id="IPR014729">
    <property type="entry name" value="Rossmann-like_a/b/a_fold"/>
</dbReference>
<keyword evidence="4" id="KW-1185">Reference proteome</keyword>
<protein>
    <submittedName>
        <fullName evidence="3">Universal stress protein UspA</fullName>
    </submittedName>
</protein>
<evidence type="ECO:0000259" key="2">
    <source>
        <dbReference type="Pfam" id="PF00582"/>
    </source>
</evidence>
<feature type="domain" description="UspA" evidence="2">
    <location>
        <begin position="1"/>
        <end position="143"/>
    </location>
</feature>
<dbReference type="InterPro" id="IPR006015">
    <property type="entry name" value="Universal_stress_UspA"/>
</dbReference>
<proteinExistence type="inferred from homology"/>
<comment type="similarity">
    <text evidence="1">Belongs to the universal stress protein A family.</text>
</comment>
<evidence type="ECO:0000313" key="4">
    <source>
        <dbReference type="Proteomes" id="UP000609064"/>
    </source>
</evidence>
<dbReference type="EMBL" id="BMKK01000016">
    <property type="protein sequence ID" value="GGD80339.1"/>
    <property type="molecule type" value="Genomic_DNA"/>
</dbReference>
<name>A0A917DXS7_9BACT</name>
<reference evidence="3" key="1">
    <citation type="journal article" date="2014" name="Int. J. Syst. Evol. Microbiol.">
        <title>Complete genome sequence of Corynebacterium casei LMG S-19264T (=DSM 44701T), isolated from a smear-ripened cheese.</title>
        <authorList>
            <consortium name="US DOE Joint Genome Institute (JGI-PGF)"/>
            <person name="Walter F."/>
            <person name="Albersmeier A."/>
            <person name="Kalinowski J."/>
            <person name="Ruckert C."/>
        </authorList>
    </citation>
    <scope>NUCLEOTIDE SEQUENCE</scope>
    <source>
        <strain evidence="3">CGMCC 1.15958</strain>
    </source>
</reference>
<dbReference type="SUPFAM" id="SSF52402">
    <property type="entry name" value="Adenine nucleotide alpha hydrolases-like"/>
    <property type="match status" value="2"/>
</dbReference>
<dbReference type="RefSeq" id="WP_188770764.1">
    <property type="nucleotide sequence ID" value="NZ_BMKK01000016.1"/>
</dbReference>
<gene>
    <name evidence="3" type="primary">uspA</name>
    <name evidence="3" type="ORF">GCM10011514_50480</name>
</gene>
<sequence length="275" mass="30639">MKKILVPTDFSPIANKALDVAVNIARYNGATIELLNVSIYPVQDINTYYSLYGASGISIDDAWKGVLNDAKNEMNELISKYEGVKIKALIDESSEKFVDSVLNHKADLIVMGSNGAEGFKEFFGGSNSEEVVRMASCPVLVVKGDVDNFEPKKVVFAIDFTHEQFLKKALYHLPFKDAELHFLYVDTALKVIDYAEIKDKMQKMTAKLKLTDCKFVVQEATTVEAGILDYVEEIDADLVVMYTHGRTGITHFFKGSIAEDVVNHANVPVFTFVED</sequence>
<dbReference type="PANTHER" id="PTHR46268">
    <property type="entry name" value="STRESS RESPONSE PROTEIN NHAX"/>
    <property type="match status" value="1"/>
</dbReference>